<dbReference type="AlphaFoldDB" id="A0A1Y3ARH4"/>
<dbReference type="OrthoDB" id="5843172at2759"/>
<keyword evidence="3" id="KW-1185">Reference proteome</keyword>
<comment type="caution">
    <text evidence="2">The sequence shown here is derived from an EMBL/GenBank/DDBJ whole genome shotgun (WGS) entry which is preliminary data.</text>
</comment>
<sequence>MAHIFRCISDGRNHLPCCQRQQVPKLCQSSCSGRYSLEKALDHAMCHEHSKTILFCIADGLQVLPEQPQEIQAETINSTF</sequence>
<evidence type="ECO:0000259" key="1">
    <source>
        <dbReference type="Pfam" id="PF01682"/>
    </source>
</evidence>
<evidence type="ECO:0000313" key="2">
    <source>
        <dbReference type="EMBL" id="OTF70233.1"/>
    </source>
</evidence>
<protein>
    <recommendedName>
        <fullName evidence="1">Domain of unknown function DB domain-containing protein</fullName>
    </recommendedName>
</protein>
<reference evidence="2 3" key="1">
    <citation type="submission" date="2017-03" db="EMBL/GenBank/DDBJ databases">
        <title>Genome Survey of Euroglyphus maynei.</title>
        <authorList>
            <person name="Arlian L.G."/>
            <person name="Morgan M.S."/>
            <person name="Rider S.D."/>
        </authorList>
    </citation>
    <scope>NUCLEOTIDE SEQUENCE [LARGE SCALE GENOMIC DNA]</scope>
    <source>
        <strain evidence="2">Arlian Lab</strain>
        <tissue evidence="2">Whole body</tissue>
    </source>
</reference>
<organism evidence="2 3">
    <name type="scientific">Euroglyphus maynei</name>
    <name type="common">Mayne's house dust mite</name>
    <dbReference type="NCBI Taxonomy" id="6958"/>
    <lineage>
        <taxon>Eukaryota</taxon>
        <taxon>Metazoa</taxon>
        <taxon>Ecdysozoa</taxon>
        <taxon>Arthropoda</taxon>
        <taxon>Chelicerata</taxon>
        <taxon>Arachnida</taxon>
        <taxon>Acari</taxon>
        <taxon>Acariformes</taxon>
        <taxon>Sarcoptiformes</taxon>
        <taxon>Astigmata</taxon>
        <taxon>Psoroptidia</taxon>
        <taxon>Analgoidea</taxon>
        <taxon>Pyroglyphidae</taxon>
        <taxon>Pyroglyphinae</taxon>
        <taxon>Euroglyphus</taxon>
    </lineage>
</organism>
<dbReference type="Pfam" id="PF01682">
    <property type="entry name" value="DB"/>
    <property type="match status" value="1"/>
</dbReference>
<evidence type="ECO:0000313" key="3">
    <source>
        <dbReference type="Proteomes" id="UP000194236"/>
    </source>
</evidence>
<feature type="domain" description="Domain of unknown function DB" evidence="1">
    <location>
        <begin position="2"/>
        <end position="57"/>
    </location>
</feature>
<dbReference type="Proteomes" id="UP000194236">
    <property type="component" value="Unassembled WGS sequence"/>
</dbReference>
<name>A0A1Y3ARH4_EURMA</name>
<accession>A0A1Y3ARH4</accession>
<dbReference type="InterPro" id="IPR002602">
    <property type="entry name" value="DB"/>
</dbReference>
<gene>
    <name evidence="2" type="ORF">BLA29_008577</name>
</gene>
<proteinExistence type="predicted"/>
<dbReference type="EMBL" id="MUJZ01066597">
    <property type="protein sequence ID" value="OTF70233.1"/>
    <property type="molecule type" value="Genomic_DNA"/>
</dbReference>
<feature type="non-terminal residue" evidence="2">
    <location>
        <position position="80"/>
    </location>
</feature>